<dbReference type="AlphaFoldDB" id="A0A3L8PWI6"/>
<sequence>MKKIAIFGNSGSGKSTLAQKLCANNNLAHLDLDSIAWQQSEIPERKPIAESEVEINKFINAHQGWVIEGCYSDLLEIALKHTTEIIFLNLPIEACISNAKRRPWEPHKYPSKEAQDNNLNMLIDWIKEYENRTDTFSKSAHESLFNSFDGIKFIYTSNN</sequence>
<comment type="caution">
    <text evidence="1">The sequence shown here is derived from an EMBL/GenBank/DDBJ whole genome shotgun (WGS) entry which is preliminary data.</text>
</comment>
<dbReference type="Proteomes" id="UP000281474">
    <property type="component" value="Unassembled WGS sequence"/>
</dbReference>
<dbReference type="Pfam" id="PF13238">
    <property type="entry name" value="AAA_18"/>
    <property type="match status" value="1"/>
</dbReference>
<organism evidence="1 2">
    <name type="scientific">Parashewanella curva</name>
    <dbReference type="NCBI Taxonomy" id="2338552"/>
    <lineage>
        <taxon>Bacteria</taxon>
        <taxon>Pseudomonadati</taxon>
        <taxon>Pseudomonadota</taxon>
        <taxon>Gammaproteobacteria</taxon>
        <taxon>Alteromonadales</taxon>
        <taxon>Shewanellaceae</taxon>
        <taxon>Parashewanella</taxon>
    </lineage>
</organism>
<name>A0A3L8PWI6_9GAMM</name>
<evidence type="ECO:0000313" key="2">
    <source>
        <dbReference type="Proteomes" id="UP000281474"/>
    </source>
</evidence>
<accession>A0A3L8PWI6</accession>
<dbReference type="PANTHER" id="PTHR37816">
    <property type="entry name" value="YALI0E33011P"/>
    <property type="match status" value="1"/>
</dbReference>
<reference evidence="1 2" key="1">
    <citation type="submission" date="2018-09" db="EMBL/GenBank/DDBJ databases">
        <title>Phylogeny of the Shewanellaceae, and recommendation for two new genera, Pseudoshewanella and Parashewanella.</title>
        <authorList>
            <person name="Wang G."/>
        </authorList>
    </citation>
    <scope>NUCLEOTIDE SEQUENCE [LARGE SCALE GENOMIC DNA]</scope>
    <source>
        <strain evidence="1 2">C51</strain>
    </source>
</reference>
<dbReference type="PANTHER" id="PTHR37816:SF2">
    <property type="entry name" value="DNA TOPOLOGY MODULATION PROTEIN FLAR-RELATED PROTEIN"/>
    <property type="match status" value="1"/>
</dbReference>
<dbReference type="InterPro" id="IPR027417">
    <property type="entry name" value="P-loop_NTPase"/>
</dbReference>
<keyword evidence="1" id="KW-0418">Kinase</keyword>
<keyword evidence="2" id="KW-1185">Reference proteome</keyword>
<dbReference type="InterPro" id="IPR052922">
    <property type="entry name" value="Cytidylate_Kinase-2"/>
</dbReference>
<dbReference type="Gene3D" id="3.40.50.300">
    <property type="entry name" value="P-loop containing nucleotide triphosphate hydrolases"/>
    <property type="match status" value="1"/>
</dbReference>
<dbReference type="GO" id="GO:0016301">
    <property type="term" value="F:kinase activity"/>
    <property type="evidence" value="ECO:0007669"/>
    <property type="project" value="UniProtKB-KW"/>
</dbReference>
<gene>
    <name evidence="1" type="ORF">D5018_14510</name>
</gene>
<dbReference type="OrthoDB" id="5296079at2"/>
<dbReference type="EMBL" id="QZEI01000048">
    <property type="protein sequence ID" value="RLV58983.1"/>
    <property type="molecule type" value="Genomic_DNA"/>
</dbReference>
<keyword evidence="1" id="KW-0808">Transferase</keyword>
<dbReference type="SUPFAM" id="SSF52540">
    <property type="entry name" value="P-loop containing nucleoside triphosphate hydrolases"/>
    <property type="match status" value="1"/>
</dbReference>
<dbReference type="RefSeq" id="WP_121839721.1">
    <property type="nucleotide sequence ID" value="NZ_ML014797.1"/>
</dbReference>
<protein>
    <submittedName>
        <fullName evidence="1">Shikimate kinase</fullName>
    </submittedName>
</protein>
<evidence type="ECO:0000313" key="1">
    <source>
        <dbReference type="EMBL" id="RLV58983.1"/>
    </source>
</evidence>
<proteinExistence type="predicted"/>